<feature type="transmembrane region" description="Helical" evidence="6">
    <location>
        <begin position="319"/>
        <end position="340"/>
    </location>
</feature>
<dbReference type="GO" id="GO:0042910">
    <property type="term" value="F:xenobiotic transmembrane transporter activity"/>
    <property type="evidence" value="ECO:0007669"/>
    <property type="project" value="InterPro"/>
</dbReference>
<feature type="transmembrane region" description="Helical" evidence="6">
    <location>
        <begin position="558"/>
        <end position="577"/>
    </location>
</feature>
<feature type="transmembrane region" description="Helical" evidence="6">
    <location>
        <begin position="490"/>
        <end position="509"/>
    </location>
</feature>
<feature type="transmembrane region" description="Helical" evidence="6">
    <location>
        <begin position="346"/>
        <end position="366"/>
    </location>
</feature>
<organism evidence="8">
    <name type="scientific">Oryza meridionalis</name>
    <dbReference type="NCBI Taxonomy" id="40149"/>
    <lineage>
        <taxon>Eukaryota</taxon>
        <taxon>Viridiplantae</taxon>
        <taxon>Streptophyta</taxon>
        <taxon>Embryophyta</taxon>
        <taxon>Tracheophyta</taxon>
        <taxon>Spermatophyta</taxon>
        <taxon>Magnoliopsida</taxon>
        <taxon>Liliopsida</taxon>
        <taxon>Poales</taxon>
        <taxon>Poaceae</taxon>
        <taxon>BOP clade</taxon>
        <taxon>Oryzoideae</taxon>
        <taxon>Oryzeae</taxon>
        <taxon>Oryzinae</taxon>
        <taxon>Oryza</taxon>
    </lineage>
</organism>
<dbReference type="GO" id="GO:0016020">
    <property type="term" value="C:membrane"/>
    <property type="evidence" value="ECO:0007669"/>
    <property type="project" value="UniProtKB-SubCell"/>
</dbReference>
<dbReference type="Pfam" id="PF01554">
    <property type="entry name" value="MatE"/>
    <property type="match status" value="1"/>
</dbReference>
<evidence type="ECO:0000256" key="5">
    <source>
        <dbReference type="ARBA" id="ARBA00023136"/>
    </source>
</evidence>
<comment type="subcellular location">
    <subcellularLocation>
        <location evidence="1">Membrane</location>
        <topology evidence="1">Multi-pass membrane protein</topology>
    </subcellularLocation>
</comment>
<feature type="transmembrane region" description="Helical" evidence="6">
    <location>
        <begin position="248"/>
        <end position="273"/>
    </location>
</feature>
<comment type="similarity">
    <text evidence="2 6">Belongs to the multi antimicrobial extrusion (MATE) (TC 2.A.66.1) family.</text>
</comment>
<feature type="transmembrane region" description="Helical" evidence="6">
    <location>
        <begin position="521"/>
        <end position="546"/>
    </location>
</feature>
<protein>
    <recommendedName>
        <fullName evidence="6">Protein DETOXIFICATION</fullName>
    </recommendedName>
    <alternativeName>
        <fullName evidence="6">Multidrug and toxic compound extrusion protein</fullName>
    </alternativeName>
</protein>
<keyword evidence="5 6" id="KW-0472">Membrane</keyword>
<dbReference type="PANTHER" id="PTHR42893">
    <property type="entry name" value="PROTEIN DETOXIFICATION 44, CHLOROPLASTIC-RELATED"/>
    <property type="match status" value="1"/>
</dbReference>
<feature type="compositionally biased region" description="Polar residues" evidence="7">
    <location>
        <begin position="98"/>
        <end position="107"/>
    </location>
</feature>
<dbReference type="GO" id="GO:0015297">
    <property type="term" value="F:antiporter activity"/>
    <property type="evidence" value="ECO:0007669"/>
    <property type="project" value="InterPro"/>
</dbReference>
<name>A0A0E0DWV8_9ORYZ</name>
<dbReference type="PANTHER" id="PTHR42893:SF45">
    <property type="entry name" value="PROTEIN DETOXIFICATION 45, CHLOROPLASTIC"/>
    <property type="match status" value="1"/>
</dbReference>
<feature type="transmembrane region" description="Helical" evidence="6">
    <location>
        <begin position="392"/>
        <end position="411"/>
    </location>
</feature>
<feature type="region of interest" description="Disordered" evidence="7">
    <location>
        <begin position="90"/>
        <end position="109"/>
    </location>
</feature>
<dbReference type="NCBIfam" id="TIGR00797">
    <property type="entry name" value="matE"/>
    <property type="match status" value="1"/>
</dbReference>
<evidence type="ECO:0000256" key="2">
    <source>
        <dbReference type="ARBA" id="ARBA00010199"/>
    </source>
</evidence>
<evidence type="ECO:0000313" key="9">
    <source>
        <dbReference type="Proteomes" id="UP000008021"/>
    </source>
</evidence>
<feature type="transmembrane region" description="Helical" evidence="6">
    <location>
        <begin position="293"/>
        <end position="312"/>
    </location>
</feature>
<dbReference type="Gramene" id="OMERI06G03510.4">
    <property type="protein sequence ID" value="OMERI06G03510.4"/>
    <property type="gene ID" value="OMERI06G03510"/>
</dbReference>
<accession>A0A0E0DWV8</accession>
<dbReference type="InterPro" id="IPR002528">
    <property type="entry name" value="MATE_fam"/>
</dbReference>
<evidence type="ECO:0000256" key="6">
    <source>
        <dbReference type="RuleBase" id="RU004914"/>
    </source>
</evidence>
<feature type="transmembrane region" description="Helical" evidence="6">
    <location>
        <begin position="417"/>
        <end position="440"/>
    </location>
</feature>
<dbReference type="STRING" id="40149.A0A0E0DWV8"/>
<dbReference type="EnsemblPlants" id="OMERI06G03510.4">
    <property type="protein sequence ID" value="OMERI06G03510.4"/>
    <property type="gene ID" value="OMERI06G03510"/>
</dbReference>
<dbReference type="Proteomes" id="UP000008021">
    <property type="component" value="Chromosome 6"/>
</dbReference>
<dbReference type="AlphaFoldDB" id="A0A0E0DWV8"/>
<feature type="transmembrane region" description="Helical" evidence="6">
    <location>
        <begin position="461"/>
        <end position="478"/>
    </location>
</feature>
<sequence length="633" mass="66490">MELAGGGAGVVRQRAAPLGAGLLPRGGGRSVGGGGIGCARRATLRGLALSPLARRAVSAAGGHFLPRRAVRAAAGAGDVGFYGEEDAASDQPFRARASPSNDANDSTAVRLGGDHPGEIKKELLNLALPAIVGQAIDPVAQLLETAYIGRLGPVELASAAVGVSVFNIISKLFNIPLLSITTSFVAEDVSRHDSEQFTSGAWCLLSLICLRKVLNSKNWELNFSDDAEGNISSETGGRKRLPSISSAILLAAAIGVIEASALILGSEILLSIMGVSHASTMHNPAKLFLSLRALGAPAVVVSLAIQGIFRGLKDTKTPLLYSGLGNISAVLLLPFFVYSLNLGLNGAALATIASQYLGMFLLLWSLSKRAVLLPPKIEDLDFVGYIKSGGMLLGRTLSVLITMTLGTAMAARQGTVAMAAHQICLQVWLAVSLLSDALAVSAQALIASSFAKLDYEKVKEVTYYVLKVLSSIVGYYTLSMYRSNLQLNSIFQTGLLVGAALALLLFASFGRIAELFSKDPMVLQIVGSGVLFVSASQPINALAFIFDGLHFGVSDFSYSASSMITVGAISSLFLLYAPKVFGLPGIGFESRSLVVFASERTNIQDDSIIKEAEPLGFLENNAAFINLIIKPLW</sequence>
<evidence type="ECO:0000256" key="1">
    <source>
        <dbReference type="ARBA" id="ARBA00004141"/>
    </source>
</evidence>
<reference evidence="8" key="1">
    <citation type="submission" date="2015-04" db="UniProtKB">
        <authorList>
            <consortium name="EnsemblPlants"/>
        </authorList>
    </citation>
    <scope>IDENTIFICATION</scope>
</reference>
<dbReference type="InterPro" id="IPR044644">
    <property type="entry name" value="DinF-like"/>
</dbReference>
<keyword evidence="3 6" id="KW-0812">Transmembrane</keyword>
<keyword evidence="9" id="KW-1185">Reference proteome</keyword>
<evidence type="ECO:0000256" key="4">
    <source>
        <dbReference type="ARBA" id="ARBA00022989"/>
    </source>
</evidence>
<evidence type="ECO:0000313" key="8">
    <source>
        <dbReference type="EnsemblPlants" id="OMERI06G03510.4"/>
    </source>
</evidence>
<evidence type="ECO:0000256" key="3">
    <source>
        <dbReference type="ARBA" id="ARBA00022692"/>
    </source>
</evidence>
<keyword evidence="4 6" id="KW-1133">Transmembrane helix</keyword>
<proteinExistence type="inferred from homology"/>
<reference evidence="8" key="2">
    <citation type="submission" date="2018-05" db="EMBL/GenBank/DDBJ databases">
        <title>OmerRS3 (Oryza meridionalis Reference Sequence Version 3).</title>
        <authorList>
            <person name="Zhang J."/>
            <person name="Kudrna D."/>
            <person name="Lee S."/>
            <person name="Talag J."/>
            <person name="Welchert J."/>
            <person name="Wing R.A."/>
        </authorList>
    </citation>
    <scope>NUCLEOTIDE SEQUENCE [LARGE SCALE GENOMIC DNA]</scope>
    <source>
        <strain evidence="8">cv. OR44</strain>
    </source>
</reference>
<evidence type="ECO:0000256" key="7">
    <source>
        <dbReference type="SAM" id="MobiDB-lite"/>
    </source>
</evidence>